<protein>
    <recommendedName>
        <fullName evidence="1">N-acetyltransferase domain-containing protein</fullName>
    </recommendedName>
</protein>
<organism evidence="2 3">
    <name type="scientific">Pseudoalteromonas luteoviolacea NCIMB 1942</name>
    <dbReference type="NCBI Taxonomy" id="1365253"/>
    <lineage>
        <taxon>Bacteria</taxon>
        <taxon>Pseudomonadati</taxon>
        <taxon>Pseudomonadota</taxon>
        <taxon>Gammaproteobacteria</taxon>
        <taxon>Alteromonadales</taxon>
        <taxon>Pseudoalteromonadaceae</taxon>
        <taxon>Pseudoalteromonas</taxon>
    </lineage>
</organism>
<dbReference type="CDD" id="cd04301">
    <property type="entry name" value="NAT_SF"/>
    <property type="match status" value="1"/>
</dbReference>
<dbReference type="AlphaFoldDB" id="A0A167HUC1"/>
<dbReference type="RefSeq" id="WP_063375281.1">
    <property type="nucleotide sequence ID" value="NZ_AUXT01000006.1"/>
</dbReference>
<evidence type="ECO:0000259" key="1">
    <source>
        <dbReference type="PROSITE" id="PS51186"/>
    </source>
</evidence>
<dbReference type="PATRIC" id="fig|1365253.3.peg.162"/>
<dbReference type="InterPro" id="IPR000182">
    <property type="entry name" value="GNAT_dom"/>
</dbReference>
<gene>
    <name evidence="2" type="ORF">N482_21660</name>
</gene>
<dbReference type="GO" id="GO:0016747">
    <property type="term" value="F:acyltransferase activity, transferring groups other than amino-acyl groups"/>
    <property type="evidence" value="ECO:0007669"/>
    <property type="project" value="InterPro"/>
</dbReference>
<name>A0A167HUC1_9GAMM</name>
<dbReference type="EMBL" id="AUXT01000006">
    <property type="protein sequence ID" value="KZN58539.1"/>
    <property type="molecule type" value="Genomic_DNA"/>
</dbReference>
<sequence>MTTFTKEIHVRAATIEDKTSLLNLEQAVVEAERPFNAQIKTTAHYYDLDDLLINENAQVVVAEHKGTIIATGYVQIRQSKQSLTHSKHGYLGFMYVSPEFRGQALNQSIIQSLMAWAEPKGICDFYLDVYNDNQAAINAYQKLGFEPSLLEMKVNTAK</sequence>
<reference evidence="2 3" key="1">
    <citation type="submission" date="2013-07" db="EMBL/GenBank/DDBJ databases">
        <title>Comparative Genomic and Metabolomic Analysis of Twelve Strains of Pseudoalteromonas luteoviolacea.</title>
        <authorList>
            <person name="Vynne N.G."/>
            <person name="Mansson M."/>
            <person name="Gram L."/>
        </authorList>
    </citation>
    <scope>NUCLEOTIDE SEQUENCE [LARGE SCALE GENOMIC DNA]</scope>
    <source>
        <strain evidence="2 3">NCIMB 1942</strain>
    </source>
</reference>
<accession>A0A167HUC1</accession>
<dbReference type="Gene3D" id="3.40.630.30">
    <property type="match status" value="1"/>
</dbReference>
<dbReference type="SUPFAM" id="SSF55729">
    <property type="entry name" value="Acyl-CoA N-acyltransferases (Nat)"/>
    <property type="match status" value="1"/>
</dbReference>
<proteinExistence type="predicted"/>
<dbReference type="InterPro" id="IPR016181">
    <property type="entry name" value="Acyl_CoA_acyltransferase"/>
</dbReference>
<dbReference type="PANTHER" id="PTHR43072">
    <property type="entry name" value="N-ACETYLTRANSFERASE"/>
    <property type="match status" value="1"/>
</dbReference>
<feature type="domain" description="N-acetyltransferase" evidence="1">
    <location>
        <begin position="8"/>
        <end position="158"/>
    </location>
</feature>
<dbReference type="Proteomes" id="UP000076587">
    <property type="component" value="Unassembled WGS sequence"/>
</dbReference>
<dbReference type="Pfam" id="PF00583">
    <property type="entry name" value="Acetyltransf_1"/>
    <property type="match status" value="1"/>
</dbReference>
<evidence type="ECO:0000313" key="2">
    <source>
        <dbReference type="EMBL" id="KZN58539.1"/>
    </source>
</evidence>
<evidence type="ECO:0000313" key="3">
    <source>
        <dbReference type="Proteomes" id="UP000076587"/>
    </source>
</evidence>
<comment type="caution">
    <text evidence="2">The sequence shown here is derived from an EMBL/GenBank/DDBJ whole genome shotgun (WGS) entry which is preliminary data.</text>
</comment>
<dbReference type="PROSITE" id="PS51186">
    <property type="entry name" value="GNAT"/>
    <property type="match status" value="1"/>
</dbReference>